<feature type="binding site" evidence="14">
    <location>
        <position position="483"/>
    </location>
    <ligand>
        <name>ATP</name>
        <dbReference type="ChEBI" id="CHEBI:30616"/>
    </ligand>
</feature>
<keyword evidence="11 16" id="KW-0472">Membrane</keyword>
<evidence type="ECO:0000256" key="12">
    <source>
        <dbReference type="ARBA" id="ARBA00047899"/>
    </source>
</evidence>
<name>A0A835MRS8_9ROSI</name>
<keyword evidence="3" id="KW-1003">Cell membrane</keyword>
<keyword evidence="10 16" id="KW-1133">Transmembrane helix</keyword>
<evidence type="ECO:0000256" key="4">
    <source>
        <dbReference type="ARBA" id="ARBA00022527"/>
    </source>
</evidence>
<keyword evidence="9 14" id="KW-0067">ATP-binding</keyword>
<evidence type="ECO:0000256" key="8">
    <source>
        <dbReference type="ARBA" id="ARBA00022777"/>
    </source>
</evidence>
<dbReference type="PANTHER" id="PTHR47982">
    <property type="entry name" value="PROLINE-RICH RECEPTOR-LIKE PROTEIN KINASE PERK4"/>
    <property type="match status" value="1"/>
</dbReference>
<keyword evidence="6 16" id="KW-0812">Transmembrane</keyword>
<dbReference type="Pfam" id="PF07714">
    <property type="entry name" value="PK_Tyr_Ser-Thr"/>
    <property type="match status" value="1"/>
</dbReference>
<evidence type="ECO:0000256" key="1">
    <source>
        <dbReference type="ARBA" id="ARBA00004162"/>
    </source>
</evidence>
<protein>
    <recommendedName>
        <fullName evidence="2">non-specific serine/threonine protein kinase</fullName>
        <ecNumber evidence="2">2.7.11.1</ecNumber>
    </recommendedName>
</protein>
<feature type="compositionally biased region" description="Pro residues" evidence="15">
    <location>
        <begin position="319"/>
        <end position="331"/>
    </location>
</feature>
<feature type="domain" description="Protein kinase" evidence="17">
    <location>
        <begin position="455"/>
        <end position="756"/>
    </location>
</feature>
<evidence type="ECO:0000256" key="5">
    <source>
        <dbReference type="ARBA" id="ARBA00022679"/>
    </source>
</evidence>
<dbReference type="SUPFAM" id="SSF56112">
    <property type="entry name" value="Protein kinase-like (PK-like)"/>
    <property type="match status" value="1"/>
</dbReference>
<evidence type="ECO:0000256" key="6">
    <source>
        <dbReference type="ARBA" id="ARBA00022692"/>
    </source>
</evidence>
<sequence>MATVSPSPNSPPSATPPTLSSTPPPSTTSSPPQASSPPPPTSPPDPITPSALSPPPQTPPPTVSNPPATSSTPPPQSPPSMTSPSPPLSSSDPPSISNSPPPPVSSPPPPPATPPVSSPPPPSATPPVSSPPPPSATPPVSSPPPPSATPPVSSPPPSPPSNPPSTAPPPPPLNPPTSSSPPPPSTEPPQISPPPPPSSRPPQSSPPPPPSSRPPQNSPPPPPPTSSPPPTSPPPPPASLPPPQRSPPPPSSIPPENSPPPPPTSTPPENSPPPPASIAPRPSNAPPPPRLTPPTAPQTTPVPSDPSPPALSPPKIRLAPPPPALVSPPSPTNNTAPNSPESSNSTSNGGISTGGIVAIGAAIGIIILSLIGLALWCTRKRRKEISGLNGVYVMPSSLGSSPRSGSTFTKTQSTAPLIASGSSSDCVSLPTESSGLGNSRPLFAFEELVKATNGFSSQNLLGEGGFGSVYKGYLPDGRDVAVKQLKIGGGQGEREFKAEVEIISRIHHRHLVSLVGYCMFETRRLLVYDYVPNNTLHFHLHAVDRLALDWPTRVKIAAGAARGIAYLHEDCHPRIIHRDIKSSNILLDNNFEAKVSDFGLAKLALDSNTHVTTRVMGTFGDHLRYMAPEYASSGKLTEKSDVFSYGVVLLELITGRKPVDASQPLGEESLVEWCSIFHIFMLKLFLPNAYLFFQARPLLNHALENEEFENLADPRLDKNYIESEMFQMIEAAAACVRHSASKRPRMGQVVRAFDTLAAADLTNGMRVGESELFNSAQQSEEIRLFRRMAFGSQNYSIDFFSLDN</sequence>
<dbReference type="AlphaFoldDB" id="A0A835MRS8"/>
<dbReference type="PROSITE" id="PS50011">
    <property type="entry name" value="PROTEIN_KINASE_DOM"/>
    <property type="match status" value="1"/>
</dbReference>
<organism evidence="18 19">
    <name type="scientific">Salix dunnii</name>
    <dbReference type="NCBI Taxonomy" id="1413687"/>
    <lineage>
        <taxon>Eukaryota</taxon>
        <taxon>Viridiplantae</taxon>
        <taxon>Streptophyta</taxon>
        <taxon>Embryophyta</taxon>
        <taxon>Tracheophyta</taxon>
        <taxon>Spermatophyta</taxon>
        <taxon>Magnoliopsida</taxon>
        <taxon>eudicotyledons</taxon>
        <taxon>Gunneridae</taxon>
        <taxon>Pentapetalae</taxon>
        <taxon>rosids</taxon>
        <taxon>fabids</taxon>
        <taxon>Malpighiales</taxon>
        <taxon>Salicaceae</taxon>
        <taxon>Saliceae</taxon>
        <taxon>Salix</taxon>
    </lineage>
</organism>
<keyword evidence="19" id="KW-1185">Reference proteome</keyword>
<keyword evidence="8" id="KW-0418">Kinase</keyword>
<dbReference type="GO" id="GO:0005886">
    <property type="term" value="C:plasma membrane"/>
    <property type="evidence" value="ECO:0007669"/>
    <property type="project" value="UniProtKB-SubCell"/>
</dbReference>
<evidence type="ECO:0000313" key="19">
    <source>
        <dbReference type="Proteomes" id="UP000657918"/>
    </source>
</evidence>
<dbReference type="PROSITE" id="PS00108">
    <property type="entry name" value="PROTEIN_KINASE_ST"/>
    <property type="match status" value="1"/>
</dbReference>
<feature type="transmembrane region" description="Helical" evidence="16">
    <location>
        <begin position="355"/>
        <end position="376"/>
    </location>
</feature>
<dbReference type="EC" id="2.7.11.1" evidence="2"/>
<feature type="compositionally biased region" description="Pro residues" evidence="15">
    <location>
        <begin position="303"/>
        <end position="312"/>
    </location>
</feature>
<dbReference type="GO" id="GO:0005524">
    <property type="term" value="F:ATP binding"/>
    <property type="evidence" value="ECO:0007669"/>
    <property type="project" value="UniProtKB-UniRule"/>
</dbReference>
<dbReference type="OrthoDB" id="4062651at2759"/>
<feature type="compositionally biased region" description="Low complexity" evidence="15">
    <location>
        <begin position="332"/>
        <end position="347"/>
    </location>
</feature>
<dbReference type="InterPro" id="IPR017441">
    <property type="entry name" value="Protein_kinase_ATP_BS"/>
</dbReference>
<comment type="subcellular location">
    <subcellularLocation>
        <location evidence="1">Cell membrane</location>
        <topology evidence="1">Single-pass membrane protein</topology>
    </subcellularLocation>
</comment>
<feature type="compositionally biased region" description="Low complexity" evidence="15">
    <location>
        <begin position="16"/>
        <end position="33"/>
    </location>
</feature>
<accession>A0A835MRS8</accession>
<dbReference type="PROSITE" id="PS00107">
    <property type="entry name" value="PROTEIN_KINASE_ATP"/>
    <property type="match status" value="1"/>
</dbReference>
<dbReference type="InterPro" id="IPR008271">
    <property type="entry name" value="Ser/Thr_kinase_AS"/>
</dbReference>
<evidence type="ECO:0000256" key="15">
    <source>
        <dbReference type="SAM" id="MobiDB-lite"/>
    </source>
</evidence>
<evidence type="ECO:0000256" key="16">
    <source>
        <dbReference type="SAM" id="Phobius"/>
    </source>
</evidence>
<dbReference type="InterPro" id="IPR047117">
    <property type="entry name" value="PERK1-13-like"/>
</dbReference>
<dbReference type="FunFam" id="1.10.510.10:FF:000173">
    <property type="entry name" value="proline-rich receptor-like protein kinase PERK8"/>
    <property type="match status" value="1"/>
</dbReference>
<comment type="catalytic activity">
    <reaction evidence="12">
        <text>L-threonyl-[protein] + ATP = O-phospho-L-threonyl-[protein] + ADP + H(+)</text>
        <dbReference type="Rhea" id="RHEA:46608"/>
        <dbReference type="Rhea" id="RHEA-COMP:11060"/>
        <dbReference type="Rhea" id="RHEA-COMP:11605"/>
        <dbReference type="ChEBI" id="CHEBI:15378"/>
        <dbReference type="ChEBI" id="CHEBI:30013"/>
        <dbReference type="ChEBI" id="CHEBI:30616"/>
        <dbReference type="ChEBI" id="CHEBI:61977"/>
        <dbReference type="ChEBI" id="CHEBI:456216"/>
        <dbReference type="EC" id="2.7.11.1"/>
    </reaction>
</comment>
<feature type="compositionally biased region" description="Pro residues" evidence="15">
    <location>
        <begin position="34"/>
        <end position="64"/>
    </location>
</feature>
<proteinExistence type="predicted"/>
<dbReference type="EMBL" id="JADGMS010000010">
    <property type="protein sequence ID" value="KAF9674164.1"/>
    <property type="molecule type" value="Genomic_DNA"/>
</dbReference>
<dbReference type="SMART" id="SM00220">
    <property type="entry name" value="S_TKc"/>
    <property type="match status" value="1"/>
</dbReference>
<dbReference type="InterPro" id="IPR000719">
    <property type="entry name" value="Prot_kinase_dom"/>
</dbReference>
<dbReference type="FunFam" id="3.30.200.20:FF:000212">
    <property type="entry name" value="Proline-rich receptor-like protein kinase PERK8"/>
    <property type="match status" value="1"/>
</dbReference>
<keyword evidence="7 14" id="KW-0547">Nucleotide-binding</keyword>
<evidence type="ECO:0000256" key="2">
    <source>
        <dbReference type="ARBA" id="ARBA00012513"/>
    </source>
</evidence>
<feature type="region of interest" description="Disordered" evidence="15">
    <location>
        <begin position="1"/>
        <end position="347"/>
    </location>
</feature>
<dbReference type="InterPro" id="IPR011009">
    <property type="entry name" value="Kinase-like_dom_sf"/>
</dbReference>
<dbReference type="InterPro" id="IPR001245">
    <property type="entry name" value="Ser-Thr/Tyr_kinase_cat_dom"/>
</dbReference>
<comment type="catalytic activity">
    <reaction evidence="13">
        <text>L-seryl-[protein] + ATP = O-phospho-L-seryl-[protein] + ADP + H(+)</text>
        <dbReference type="Rhea" id="RHEA:17989"/>
        <dbReference type="Rhea" id="RHEA-COMP:9863"/>
        <dbReference type="Rhea" id="RHEA-COMP:11604"/>
        <dbReference type="ChEBI" id="CHEBI:15378"/>
        <dbReference type="ChEBI" id="CHEBI:29999"/>
        <dbReference type="ChEBI" id="CHEBI:30616"/>
        <dbReference type="ChEBI" id="CHEBI:83421"/>
        <dbReference type="ChEBI" id="CHEBI:456216"/>
        <dbReference type="EC" id="2.7.11.1"/>
    </reaction>
</comment>
<dbReference type="GO" id="GO:0004674">
    <property type="term" value="F:protein serine/threonine kinase activity"/>
    <property type="evidence" value="ECO:0007669"/>
    <property type="project" value="UniProtKB-KW"/>
</dbReference>
<evidence type="ECO:0000313" key="18">
    <source>
        <dbReference type="EMBL" id="KAF9674164.1"/>
    </source>
</evidence>
<dbReference type="PANTHER" id="PTHR47982:SF45">
    <property type="entry name" value="NON-SPECIFIC SERINE_THREONINE PROTEIN KINASE"/>
    <property type="match status" value="1"/>
</dbReference>
<evidence type="ECO:0000256" key="9">
    <source>
        <dbReference type="ARBA" id="ARBA00022840"/>
    </source>
</evidence>
<feature type="compositionally biased region" description="Low complexity" evidence="15">
    <location>
        <begin position="79"/>
        <end position="98"/>
    </location>
</feature>
<evidence type="ECO:0000259" key="17">
    <source>
        <dbReference type="PROSITE" id="PS50011"/>
    </source>
</evidence>
<gene>
    <name evidence="18" type="ORF">SADUNF_Sadunf10G0099100</name>
</gene>
<evidence type="ECO:0000256" key="14">
    <source>
        <dbReference type="PROSITE-ProRule" id="PRU10141"/>
    </source>
</evidence>
<feature type="compositionally biased region" description="Pro residues" evidence="15">
    <location>
        <begin position="99"/>
        <end position="296"/>
    </location>
</feature>
<dbReference type="Gene3D" id="1.10.510.10">
    <property type="entry name" value="Transferase(Phosphotransferase) domain 1"/>
    <property type="match status" value="1"/>
</dbReference>
<keyword evidence="4" id="KW-0723">Serine/threonine-protein kinase</keyword>
<evidence type="ECO:0000256" key="3">
    <source>
        <dbReference type="ARBA" id="ARBA00022475"/>
    </source>
</evidence>
<evidence type="ECO:0000256" key="11">
    <source>
        <dbReference type="ARBA" id="ARBA00023136"/>
    </source>
</evidence>
<dbReference type="CDD" id="cd14066">
    <property type="entry name" value="STKc_IRAK"/>
    <property type="match status" value="1"/>
</dbReference>
<dbReference type="Proteomes" id="UP000657918">
    <property type="component" value="Unassembled WGS sequence"/>
</dbReference>
<dbReference type="Gene3D" id="3.30.200.20">
    <property type="entry name" value="Phosphorylase Kinase, domain 1"/>
    <property type="match status" value="1"/>
</dbReference>
<reference evidence="18 19" key="1">
    <citation type="submission" date="2020-10" db="EMBL/GenBank/DDBJ databases">
        <title>Plant Genome Project.</title>
        <authorList>
            <person name="Zhang R.-G."/>
        </authorList>
    </citation>
    <scope>NUCLEOTIDE SEQUENCE [LARGE SCALE GENOMIC DNA]</scope>
    <source>
        <strain evidence="18">FAFU-HL-1</strain>
        <tissue evidence="18">Leaf</tissue>
    </source>
</reference>
<evidence type="ECO:0000256" key="10">
    <source>
        <dbReference type="ARBA" id="ARBA00022989"/>
    </source>
</evidence>
<keyword evidence="5" id="KW-0808">Transferase</keyword>
<evidence type="ECO:0000256" key="7">
    <source>
        <dbReference type="ARBA" id="ARBA00022741"/>
    </source>
</evidence>
<evidence type="ECO:0000256" key="13">
    <source>
        <dbReference type="ARBA" id="ARBA00048679"/>
    </source>
</evidence>
<comment type="caution">
    <text evidence="18">The sequence shown here is derived from an EMBL/GenBank/DDBJ whole genome shotgun (WGS) entry which is preliminary data.</text>
</comment>